<accession>A0ABU1AZT4</accession>
<reference evidence="2 3" key="1">
    <citation type="submission" date="2023-04" db="EMBL/GenBank/DDBJ databases">
        <title>A novel bacteria isolated from coastal sediment.</title>
        <authorList>
            <person name="Liu X.-J."/>
            <person name="Du Z.-J."/>
        </authorList>
    </citation>
    <scope>NUCLEOTIDE SEQUENCE [LARGE SCALE GENOMIC DNA]</scope>
    <source>
        <strain evidence="2 3">SDUM461003</strain>
    </source>
</reference>
<keyword evidence="3" id="KW-1185">Reference proteome</keyword>
<proteinExistence type="predicted"/>
<dbReference type="Pfam" id="PF14096">
    <property type="entry name" value="DUF4274"/>
    <property type="match status" value="1"/>
</dbReference>
<comment type="caution">
    <text evidence="2">The sequence shown here is derived from an EMBL/GenBank/DDBJ whole genome shotgun (WGS) entry which is preliminary data.</text>
</comment>
<name>A0ABU1AZT4_9BACT</name>
<dbReference type="EMBL" id="JARXHW010000110">
    <property type="protein sequence ID" value="MDQ8209671.1"/>
    <property type="molecule type" value="Genomic_DNA"/>
</dbReference>
<dbReference type="InterPro" id="IPR025369">
    <property type="entry name" value="DUF4274"/>
</dbReference>
<protein>
    <submittedName>
        <fullName evidence="2">DUF4274 domain-containing protein</fullName>
    </submittedName>
</protein>
<dbReference type="Proteomes" id="UP001225316">
    <property type="component" value="Unassembled WGS sequence"/>
</dbReference>
<sequence length="168" mass="19424">MKLSDTQVERLRALTYEDYVDELPENEWEAHRTQLLSEVSDAYELHAFAENYNWDGGIEELEWVISNPLCDKATALMIYGLGSPSYYYRKEEKGKEFQEYEIADWAFLKSIERRISNGEFKEGKIAYDPSDFHGIEVFKINSANPGNKLVPEYMKVSTNGEAIENSTI</sequence>
<dbReference type="RefSeq" id="WP_308952589.1">
    <property type="nucleotide sequence ID" value="NZ_JARXHW010000110.1"/>
</dbReference>
<evidence type="ECO:0000313" key="2">
    <source>
        <dbReference type="EMBL" id="MDQ8209671.1"/>
    </source>
</evidence>
<gene>
    <name evidence="2" type="ORF">QEH52_19285</name>
</gene>
<evidence type="ECO:0000313" key="3">
    <source>
        <dbReference type="Proteomes" id="UP001225316"/>
    </source>
</evidence>
<feature type="domain" description="DUF4274" evidence="1">
    <location>
        <begin position="41"/>
        <end position="115"/>
    </location>
</feature>
<evidence type="ECO:0000259" key="1">
    <source>
        <dbReference type="Pfam" id="PF14096"/>
    </source>
</evidence>
<organism evidence="2 3">
    <name type="scientific">Thalassobacterium maritimum</name>
    <dbReference type="NCBI Taxonomy" id="3041265"/>
    <lineage>
        <taxon>Bacteria</taxon>
        <taxon>Pseudomonadati</taxon>
        <taxon>Verrucomicrobiota</taxon>
        <taxon>Opitutia</taxon>
        <taxon>Puniceicoccales</taxon>
        <taxon>Coraliomargaritaceae</taxon>
        <taxon>Thalassobacterium</taxon>
    </lineage>
</organism>